<comment type="pathway">
    <text evidence="1">Pigment biosynthesis; anthocyanin biosynthesis.</text>
</comment>
<comment type="similarity">
    <text evidence="2 8">Belongs to the UDP-glycosyltransferase family.</text>
</comment>
<evidence type="ECO:0000256" key="2">
    <source>
        <dbReference type="ARBA" id="ARBA00009995"/>
    </source>
</evidence>
<comment type="catalytic activity">
    <reaction evidence="6">
        <text>an anthocyanidin 3-O-beta-D-glucoside + UDP-alpha-D-glucose = an anthocyanidin 3,5-di-O-beta-D-glucoside + UDP + 2 H(+)</text>
        <dbReference type="Rhea" id="RHEA:35423"/>
        <dbReference type="ChEBI" id="CHEBI:15378"/>
        <dbReference type="ChEBI" id="CHEBI:16307"/>
        <dbReference type="ChEBI" id="CHEBI:57503"/>
        <dbReference type="ChEBI" id="CHEBI:58223"/>
        <dbReference type="ChEBI" id="CHEBI:58885"/>
        <dbReference type="EC" id="2.4.1.298"/>
    </reaction>
</comment>
<evidence type="ECO:0000313" key="11">
    <source>
        <dbReference type="Proteomes" id="UP001632038"/>
    </source>
</evidence>
<evidence type="ECO:0000313" key="10">
    <source>
        <dbReference type="EMBL" id="KAL3619939.1"/>
    </source>
</evidence>
<evidence type="ECO:0000256" key="8">
    <source>
        <dbReference type="RuleBase" id="RU003718"/>
    </source>
</evidence>
<dbReference type="SUPFAM" id="SSF53756">
    <property type="entry name" value="UDP-Glycosyltransferase/glycogen phosphorylase"/>
    <property type="match status" value="1"/>
</dbReference>
<dbReference type="InterPro" id="IPR035595">
    <property type="entry name" value="UDP_glycos_trans_CS"/>
</dbReference>
<dbReference type="CDD" id="cd03784">
    <property type="entry name" value="GT1_Gtf-like"/>
    <property type="match status" value="1"/>
</dbReference>
<name>A0ABD3BRX4_9LAMI</name>
<evidence type="ECO:0000256" key="5">
    <source>
        <dbReference type="ARBA" id="ARBA00022729"/>
    </source>
</evidence>
<dbReference type="EMBL" id="JAVIJP010000066">
    <property type="protein sequence ID" value="KAL3619939.1"/>
    <property type="molecule type" value="Genomic_DNA"/>
</dbReference>
<keyword evidence="11" id="KW-1185">Reference proteome</keyword>
<organism evidence="10 11">
    <name type="scientific">Castilleja foliolosa</name>
    <dbReference type="NCBI Taxonomy" id="1961234"/>
    <lineage>
        <taxon>Eukaryota</taxon>
        <taxon>Viridiplantae</taxon>
        <taxon>Streptophyta</taxon>
        <taxon>Embryophyta</taxon>
        <taxon>Tracheophyta</taxon>
        <taxon>Spermatophyta</taxon>
        <taxon>Magnoliopsida</taxon>
        <taxon>eudicotyledons</taxon>
        <taxon>Gunneridae</taxon>
        <taxon>Pentapetalae</taxon>
        <taxon>asterids</taxon>
        <taxon>lamiids</taxon>
        <taxon>Lamiales</taxon>
        <taxon>Orobanchaceae</taxon>
        <taxon>Pedicularideae</taxon>
        <taxon>Castillejinae</taxon>
        <taxon>Castilleja</taxon>
    </lineage>
</organism>
<comment type="caution">
    <text evidence="10">The sequence shown here is derived from an EMBL/GenBank/DDBJ whole genome shotgun (WGS) entry which is preliminary data.</text>
</comment>
<keyword evidence="3 8" id="KW-0328">Glycosyltransferase</keyword>
<evidence type="ECO:0000256" key="1">
    <source>
        <dbReference type="ARBA" id="ARBA00004935"/>
    </source>
</evidence>
<dbReference type="Proteomes" id="UP001632038">
    <property type="component" value="Unassembled WGS sequence"/>
</dbReference>
<keyword evidence="4 8" id="KW-0808">Transferase</keyword>
<evidence type="ECO:0000256" key="3">
    <source>
        <dbReference type="ARBA" id="ARBA00022676"/>
    </source>
</evidence>
<dbReference type="Gene3D" id="3.40.50.2000">
    <property type="entry name" value="Glycogen Phosphorylase B"/>
    <property type="match status" value="2"/>
</dbReference>
<dbReference type="InterPro" id="IPR002213">
    <property type="entry name" value="UDP_glucos_trans"/>
</dbReference>
<dbReference type="GO" id="GO:0102816">
    <property type="term" value="F:UDP-D-glucose:delphinidin 3-O-glucosyl-5-O-caffeoylglucoside -O-beta-D-glucosyltransferase activity"/>
    <property type="evidence" value="ECO:0007669"/>
    <property type="project" value="UniProtKB-EC"/>
</dbReference>
<protein>
    <recommendedName>
        <fullName evidence="9">Glycosyltransferase</fullName>
        <ecNumber evidence="9">2.4.1.-</ecNumber>
    </recommendedName>
</protein>
<proteinExistence type="inferred from homology"/>
<evidence type="ECO:0000256" key="9">
    <source>
        <dbReference type="RuleBase" id="RU362057"/>
    </source>
</evidence>
<dbReference type="Pfam" id="PF00201">
    <property type="entry name" value="UDPGT"/>
    <property type="match status" value="1"/>
</dbReference>
<gene>
    <name evidence="10" type="ORF">CASFOL_034851</name>
</gene>
<dbReference type="PROSITE" id="PS00375">
    <property type="entry name" value="UDPGT"/>
    <property type="match status" value="1"/>
</dbReference>
<comment type="function">
    <text evidence="7">Catalyzes the glucosylation at the O-5 position of anthocyanidin 3-glucosides to form anthocyanidin 3,5-di-O-glucosides using UDP-glucose as sugar donor. Anthocyanidin 3,5-di-O-glucosides are molecules that are responsible for pigmentation. Also acts on anthocyanidin 3-O-(6-O-malonylglucoside). Much less active with hydroxycinnamoylglucose derivatives. No activity in the absence of the 3-O-glucoside group.</text>
</comment>
<reference evidence="11" key="1">
    <citation type="journal article" date="2024" name="IScience">
        <title>Strigolactones Initiate the Formation of Haustorium-like Structures in Castilleja.</title>
        <authorList>
            <person name="Buerger M."/>
            <person name="Peterson D."/>
            <person name="Chory J."/>
        </authorList>
    </citation>
    <scope>NUCLEOTIDE SEQUENCE [LARGE SCALE GENOMIC DNA]</scope>
</reference>
<sequence length="465" mass="51750">MDKRHVLLVTFPAQGHINPSLQFAKRLIDMGINVTFATSVYAQRRMAKTTAAPPPNGLTFASFSDGYDDGFKLNTDDATKYMTEIKSQGSKALNDIITTASDQGRPVTSLVYTLLLPWASEVAREHHIPCALLWIQPATVIGIYYYYFNGYADKIVQSSKNNDEIRFPGIPLSLSKRDLPSFLLQDASDAYSFVLTSFKEQLDALDVEVPKPKVLVNTFDALEPDAIRAIDHKYDLIGIGPLTTISNPSDKSFSGDLFTKSGDVVEWLNTKQDSSVVYVSFGSLLNLEKAQMEEIARGLLDSGRPFLWVIREPITTNNDDGGVENDNKLSCLEEVEKKGKIVGWCSQLEVLTHRAVGCFVTHCGWNSTLESVSCGVPVVAFPKWTDQGTNAKLIEDVWGVGVRVRENEDGMVESGEIWRCVEEVMDEGEKSREVRQNAEKWKGLAREAMGENGSSYRNLKAFFEE</sequence>
<accession>A0ABD3BRX4</accession>
<evidence type="ECO:0000256" key="4">
    <source>
        <dbReference type="ARBA" id="ARBA00022679"/>
    </source>
</evidence>
<dbReference type="AlphaFoldDB" id="A0ABD3BRX4"/>
<dbReference type="PANTHER" id="PTHR11926">
    <property type="entry name" value="GLUCOSYL/GLUCURONOSYL TRANSFERASES"/>
    <property type="match status" value="1"/>
</dbReference>
<evidence type="ECO:0000256" key="7">
    <source>
        <dbReference type="ARBA" id="ARBA00056922"/>
    </source>
</evidence>
<dbReference type="EC" id="2.4.1.-" evidence="9"/>
<dbReference type="PANTHER" id="PTHR11926:SF870">
    <property type="entry name" value="UDP-GLYCOSYLTRANSFERASE 75B1"/>
    <property type="match status" value="1"/>
</dbReference>
<evidence type="ECO:0000256" key="6">
    <source>
        <dbReference type="ARBA" id="ARBA00050360"/>
    </source>
</evidence>
<keyword evidence="5" id="KW-0732">Signal</keyword>
<dbReference type="FunFam" id="3.40.50.2000:FF:000019">
    <property type="entry name" value="Glycosyltransferase"/>
    <property type="match status" value="1"/>
</dbReference>